<dbReference type="EMBL" id="JAVRHQ010000004">
    <property type="protein sequence ID" value="MDT0642206.1"/>
    <property type="molecule type" value="Genomic_DNA"/>
</dbReference>
<protein>
    <submittedName>
        <fullName evidence="2">DUF4138 domain-containing protein</fullName>
    </submittedName>
</protein>
<dbReference type="RefSeq" id="WP_311533880.1">
    <property type="nucleotide sequence ID" value="NZ_JAVRHQ010000004.1"/>
</dbReference>
<dbReference type="Pfam" id="PF13595">
    <property type="entry name" value="DUF4138"/>
    <property type="match status" value="1"/>
</dbReference>
<proteinExistence type="predicted"/>
<feature type="signal peptide" evidence="1">
    <location>
        <begin position="1"/>
        <end position="22"/>
    </location>
</feature>
<name>A0ABU3C785_9FLAO</name>
<keyword evidence="3" id="KW-1185">Reference proteome</keyword>
<gene>
    <name evidence="2" type="ORF">RM553_05105</name>
</gene>
<sequence>MKTLVHLLLVIFILLCSDSIYAQAHRAPDTIYANDHQQVALFFPAPIRQAVTGAPHMVFTYNKDRPQYFGLLQAKAGVVSNLFVIDQQGNIFSFVLKFREELPHFYYFFTGKDAVGREAPLKKDAVATAKAKSSPYLERLSEHFLRRAKGSLRRQKTSGVVLRVKDIVFFNENFFLVMELENSSGISYEPDQLDFYISTKKQGKRKSMQTLPLEILYAHSFPEKVLAGTTDRFVVVLPKFTLPDNKEITTRLFEKHGARNIELKLLKRHINGGSAGK</sequence>
<reference evidence="2 3" key="1">
    <citation type="submission" date="2023-09" db="EMBL/GenBank/DDBJ databases">
        <authorList>
            <person name="Rey-Velasco X."/>
        </authorList>
    </citation>
    <scope>NUCLEOTIDE SEQUENCE [LARGE SCALE GENOMIC DNA]</scope>
    <source>
        <strain evidence="2 3">F363</strain>
    </source>
</reference>
<evidence type="ECO:0000313" key="3">
    <source>
        <dbReference type="Proteomes" id="UP001262889"/>
    </source>
</evidence>
<feature type="chain" id="PRO_5046471737" evidence="1">
    <location>
        <begin position="23"/>
        <end position="277"/>
    </location>
</feature>
<comment type="caution">
    <text evidence="2">The sequence shown here is derived from an EMBL/GenBank/DDBJ whole genome shotgun (WGS) entry which is preliminary data.</text>
</comment>
<organism evidence="2 3">
    <name type="scientific">Autumnicola tepida</name>
    <dbReference type="NCBI Taxonomy" id="3075595"/>
    <lineage>
        <taxon>Bacteria</taxon>
        <taxon>Pseudomonadati</taxon>
        <taxon>Bacteroidota</taxon>
        <taxon>Flavobacteriia</taxon>
        <taxon>Flavobacteriales</taxon>
        <taxon>Flavobacteriaceae</taxon>
        <taxon>Autumnicola</taxon>
    </lineage>
</organism>
<evidence type="ECO:0000256" key="1">
    <source>
        <dbReference type="SAM" id="SignalP"/>
    </source>
</evidence>
<dbReference type="Proteomes" id="UP001262889">
    <property type="component" value="Unassembled WGS sequence"/>
</dbReference>
<accession>A0ABU3C785</accession>
<dbReference type="InterPro" id="IPR022298">
    <property type="entry name" value="Conjug_transposon_TraN"/>
</dbReference>
<keyword evidence="1" id="KW-0732">Signal</keyword>
<evidence type="ECO:0000313" key="2">
    <source>
        <dbReference type="EMBL" id="MDT0642206.1"/>
    </source>
</evidence>